<dbReference type="InterPro" id="IPR009056">
    <property type="entry name" value="Cyt_c-like_dom"/>
</dbReference>
<dbReference type="InterPro" id="IPR051459">
    <property type="entry name" value="Cytochrome_c-type_DH"/>
</dbReference>
<evidence type="ECO:0000256" key="6">
    <source>
        <dbReference type="ARBA" id="ARBA00022723"/>
    </source>
</evidence>
<keyword evidence="11" id="KW-0472">Membrane</keyword>
<dbReference type="GO" id="GO:0005506">
    <property type="term" value="F:iron ion binding"/>
    <property type="evidence" value="ECO:0007669"/>
    <property type="project" value="InterPro"/>
</dbReference>
<accession>A0A7V7TVF8</accession>
<keyword evidence="6 13" id="KW-0479">Metal-binding</keyword>
<evidence type="ECO:0000256" key="11">
    <source>
        <dbReference type="ARBA" id="ARBA00023136"/>
    </source>
</evidence>
<dbReference type="PIRSF" id="PIRSF000018">
    <property type="entry name" value="Mb_ADH_cyt_c"/>
    <property type="match status" value="1"/>
</dbReference>
<keyword evidence="2" id="KW-0813">Transport</keyword>
<evidence type="ECO:0000313" key="16">
    <source>
        <dbReference type="Proteomes" id="UP000432089"/>
    </source>
</evidence>
<dbReference type="GO" id="GO:0009055">
    <property type="term" value="F:electron transfer activity"/>
    <property type="evidence" value="ECO:0007669"/>
    <property type="project" value="InterPro"/>
</dbReference>
<dbReference type="GO" id="GO:0005886">
    <property type="term" value="C:plasma membrane"/>
    <property type="evidence" value="ECO:0007669"/>
    <property type="project" value="UniProtKB-SubCell"/>
</dbReference>
<evidence type="ECO:0000256" key="1">
    <source>
        <dbReference type="ARBA" id="ARBA00004236"/>
    </source>
</evidence>
<evidence type="ECO:0000256" key="10">
    <source>
        <dbReference type="ARBA" id="ARBA00023004"/>
    </source>
</evidence>
<evidence type="ECO:0000259" key="14">
    <source>
        <dbReference type="PROSITE" id="PS51007"/>
    </source>
</evidence>
<evidence type="ECO:0000256" key="8">
    <source>
        <dbReference type="ARBA" id="ARBA00022737"/>
    </source>
</evidence>
<feature type="binding site" description="axial binding residue" evidence="13">
    <location>
        <position position="354"/>
    </location>
    <ligand>
        <name>heme c</name>
        <dbReference type="ChEBI" id="CHEBI:61717"/>
        <label>3</label>
    </ligand>
    <ligandPart>
        <name>Fe</name>
        <dbReference type="ChEBI" id="CHEBI:18248"/>
    </ligandPart>
</feature>
<dbReference type="PRINTS" id="PR00605">
    <property type="entry name" value="CYTCHROMECIC"/>
</dbReference>
<comment type="cofactor">
    <cofactor evidence="12">
        <name>heme c</name>
        <dbReference type="ChEBI" id="CHEBI:61717"/>
    </cofactor>
    <text evidence="12">Binds 3 heme c groups covalently per subunit.</text>
</comment>
<evidence type="ECO:0000256" key="12">
    <source>
        <dbReference type="PIRSR" id="PIRSR000018-50"/>
    </source>
</evidence>
<keyword evidence="4 12" id="KW-0349">Heme</keyword>
<feature type="binding site" description="axial binding residue" evidence="13">
    <location>
        <position position="62"/>
    </location>
    <ligand>
        <name>heme c</name>
        <dbReference type="ChEBI" id="CHEBI:61717"/>
        <label>1</label>
    </ligand>
    <ligandPart>
        <name>Fe</name>
        <dbReference type="ChEBI" id="CHEBI:18248"/>
    </ligandPart>
</feature>
<dbReference type="InterPro" id="IPR014353">
    <property type="entry name" value="Membr-bd_ADH_cyt_c"/>
</dbReference>
<feature type="binding site" description="covalent" evidence="12">
    <location>
        <position position="350"/>
    </location>
    <ligand>
        <name>heme c</name>
        <dbReference type="ChEBI" id="CHEBI:61717"/>
        <label>3</label>
    </ligand>
</feature>
<keyword evidence="5" id="KW-0679">Respiratory chain</keyword>
<feature type="binding site" description="covalent" evidence="12">
    <location>
        <position position="204"/>
    </location>
    <ligand>
        <name>heme c</name>
        <dbReference type="ChEBI" id="CHEBI:61717"/>
        <label>2</label>
    </ligand>
</feature>
<keyword evidence="8" id="KW-0677">Repeat</keyword>
<dbReference type="AlphaFoldDB" id="A0A7V7TVF8"/>
<feature type="binding site" description="covalent" evidence="12">
    <location>
        <position position="207"/>
    </location>
    <ligand>
        <name>heme c</name>
        <dbReference type="ChEBI" id="CHEBI:61717"/>
        <label>2</label>
    </ligand>
</feature>
<feature type="binding site" description="axial binding residue" evidence="13">
    <location>
        <position position="208"/>
    </location>
    <ligand>
        <name>heme c</name>
        <dbReference type="ChEBI" id="CHEBI:61717"/>
        <label>2</label>
    </ligand>
    <ligandPart>
        <name>Fe</name>
        <dbReference type="ChEBI" id="CHEBI:18248"/>
    </ligandPart>
</feature>
<name>A0A7V7TVF8_9HYPH</name>
<evidence type="ECO:0000256" key="13">
    <source>
        <dbReference type="PIRSR" id="PIRSR000018-51"/>
    </source>
</evidence>
<gene>
    <name evidence="15" type="ORF">F6X38_17295</name>
</gene>
<keyword evidence="10 13" id="KW-0408">Iron</keyword>
<dbReference type="PANTHER" id="PTHR35008">
    <property type="entry name" value="BLL4482 PROTEIN-RELATED"/>
    <property type="match status" value="1"/>
</dbReference>
<dbReference type="Pfam" id="PF00034">
    <property type="entry name" value="Cytochrom_C"/>
    <property type="match status" value="1"/>
</dbReference>
<keyword evidence="16" id="KW-1185">Reference proteome</keyword>
<comment type="subcellular location">
    <subcellularLocation>
        <location evidence="1">Cell membrane</location>
    </subcellularLocation>
</comment>
<feature type="binding site" description="covalent" evidence="12">
    <location>
        <position position="61"/>
    </location>
    <ligand>
        <name>heme c</name>
        <dbReference type="ChEBI" id="CHEBI:61717"/>
        <label>1</label>
    </ligand>
</feature>
<dbReference type="GO" id="GO:0016614">
    <property type="term" value="F:oxidoreductase activity, acting on CH-OH group of donors"/>
    <property type="evidence" value="ECO:0007669"/>
    <property type="project" value="InterPro"/>
</dbReference>
<protein>
    <submittedName>
        <fullName evidence="15">C-type cytochrome</fullName>
    </submittedName>
</protein>
<keyword evidence="7" id="KW-0732">Signal</keyword>
<dbReference type="Pfam" id="PF13442">
    <property type="entry name" value="Cytochrome_CBB3"/>
    <property type="match status" value="1"/>
</dbReference>
<feature type="binding site" description="covalent" evidence="12">
    <location>
        <position position="353"/>
    </location>
    <ligand>
        <name>heme c</name>
        <dbReference type="ChEBI" id="CHEBI:61717"/>
        <label>3</label>
    </ligand>
</feature>
<dbReference type="PANTHER" id="PTHR35008:SF8">
    <property type="entry name" value="ALCOHOL DEHYDROGENASE CYTOCHROME C SUBUNIT"/>
    <property type="match status" value="1"/>
</dbReference>
<sequence>MKIARIALAGLGLVAVATVAGIAYAWEPAIDRVERPAPAAFDGRLVAEGAKLAAVGNCIACHTVPGGKSFAGGLAIPTPFGTIHSSNITPDEETGIGRWSEAAFVRSMRRGVDREGNHLYPAFPYDHYTLVSDTDNRALYAYLMTRTPVRATPPPNDLPFPLNIRMSVAGWKLLFFREGEFRPDPTKSERVNRGAYLAEGLAHCGACHTPRNILGAEKKAEHWAGGEAEGWNSYAINRDSHAPIPWNSDALAHYLRHGWHAEHGVARGPMAEVTGNLAGLPDADVDAMAAYAADVMGPPAPERLAAAEGLRRYVAGGGGPGGAAPAGDSLTAAVQPASTERGEAVYAAACATCHASGRPQPYGGLDFHLSTAVAAPDPGNIVTVVLHGLPPGDGDYSSVMPAFAGTLSDADAVALLAYMRRTFTDKPAWTDLEKLVADTRSGARHVVVRPADGIERSPTNVGARD</sequence>
<dbReference type="Proteomes" id="UP000432089">
    <property type="component" value="Unassembled WGS sequence"/>
</dbReference>
<dbReference type="SUPFAM" id="SSF46626">
    <property type="entry name" value="Cytochrome c"/>
    <property type="match status" value="3"/>
</dbReference>
<feature type="domain" description="Cytochrome c" evidence="14">
    <location>
        <begin position="189"/>
        <end position="296"/>
    </location>
</feature>
<evidence type="ECO:0000256" key="2">
    <source>
        <dbReference type="ARBA" id="ARBA00022448"/>
    </source>
</evidence>
<feature type="domain" description="Cytochrome c" evidence="14">
    <location>
        <begin position="44"/>
        <end position="147"/>
    </location>
</feature>
<evidence type="ECO:0000256" key="3">
    <source>
        <dbReference type="ARBA" id="ARBA00022475"/>
    </source>
</evidence>
<evidence type="ECO:0000256" key="9">
    <source>
        <dbReference type="ARBA" id="ARBA00022982"/>
    </source>
</evidence>
<evidence type="ECO:0000313" key="15">
    <source>
        <dbReference type="EMBL" id="KAB0677738.1"/>
    </source>
</evidence>
<keyword evidence="3" id="KW-1003">Cell membrane</keyword>
<comment type="caution">
    <text evidence="15">The sequence shown here is derived from an EMBL/GenBank/DDBJ whole genome shotgun (WGS) entry which is preliminary data.</text>
</comment>
<dbReference type="Gene3D" id="1.10.760.10">
    <property type="entry name" value="Cytochrome c-like domain"/>
    <property type="match status" value="2"/>
</dbReference>
<dbReference type="RefSeq" id="WP_150971823.1">
    <property type="nucleotide sequence ID" value="NZ_VZDO01000015.1"/>
</dbReference>
<evidence type="ECO:0000256" key="7">
    <source>
        <dbReference type="ARBA" id="ARBA00022729"/>
    </source>
</evidence>
<dbReference type="InterPro" id="IPR008168">
    <property type="entry name" value="Cyt_C_IC"/>
</dbReference>
<dbReference type="GO" id="GO:0020037">
    <property type="term" value="F:heme binding"/>
    <property type="evidence" value="ECO:0007669"/>
    <property type="project" value="InterPro"/>
</dbReference>
<feature type="binding site" description="covalent" evidence="12">
    <location>
        <position position="58"/>
    </location>
    <ligand>
        <name>heme c</name>
        <dbReference type="ChEBI" id="CHEBI:61717"/>
        <label>1</label>
    </ligand>
</feature>
<evidence type="ECO:0000256" key="4">
    <source>
        <dbReference type="ARBA" id="ARBA00022617"/>
    </source>
</evidence>
<evidence type="ECO:0000256" key="5">
    <source>
        <dbReference type="ARBA" id="ARBA00022660"/>
    </source>
</evidence>
<reference evidence="15 16" key="1">
    <citation type="submission" date="2019-09" db="EMBL/GenBank/DDBJ databases">
        <title>YIM 132180 draft genome.</title>
        <authorList>
            <person name="Zhang K."/>
        </authorList>
    </citation>
    <scope>NUCLEOTIDE SEQUENCE [LARGE SCALE GENOMIC DNA]</scope>
    <source>
        <strain evidence="15 16">YIM 132180</strain>
    </source>
</reference>
<proteinExistence type="predicted"/>
<dbReference type="InterPro" id="IPR036909">
    <property type="entry name" value="Cyt_c-like_dom_sf"/>
</dbReference>
<keyword evidence="9" id="KW-0249">Electron transport</keyword>
<dbReference type="PROSITE" id="PS51007">
    <property type="entry name" value="CYTC"/>
    <property type="match status" value="3"/>
</dbReference>
<dbReference type="EMBL" id="VZDO01000015">
    <property type="protein sequence ID" value="KAB0677738.1"/>
    <property type="molecule type" value="Genomic_DNA"/>
</dbReference>
<organism evidence="15 16">
    <name type="scientific">Plantimonas leprariae</name>
    <dbReference type="NCBI Taxonomy" id="2615207"/>
    <lineage>
        <taxon>Bacteria</taxon>
        <taxon>Pseudomonadati</taxon>
        <taxon>Pseudomonadota</taxon>
        <taxon>Alphaproteobacteria</taxon>
        <taxon>Hyphomicrobiales</taxon>
        <taxon>Aurantimonadaceae</taxon>
        <taxon>Plantimonas</taxon>
    </lineage>
</organism>
<feature type="domain" description="Cytochrome c" evidence="14">
    <location>
        <begin position="337"/>
        <end position="423"/>
    </location>
</feature>